<organism evidence="2 3">
    <name type="scientific">Mesocricetus auratus</name>
    <name type="common">Golden hamster</name>
    <dbReference type="NCBI Taxonomy" id="10036"/>
    <lineage>
        <taxon>Eukaryota</taxon>
        <taxon>Metazoa</taxon>
        <taxon>Chordata</taxon>
        <taxon>Craniata</taxon>
        <taxon>Vertebrata</taxon>
        <taxon>Euteleostomi</taxon>
        <taxon>Mammalia</taxon>
        <taxon>Eutheria</taxon>
        <taxon>Euarchontoglires</taxon>
        <taxon>Glires</taxon>
        <taxon>Rodentia</taxon>
        <taxon>Myomorpha</taxon>
        <taxon>Muroidea</taxon>
        <taxon>Cricetidae</taxon>
        <taxon>Cricetinae</taxon>
        <taxon>Mesocricetus</taxon>
    </lineage>
</organism>
<dbReference type="GeneID" id="101837204"/>
<keyword evidence="3" id="KW-0472">Membrane</keyword>
<feature type="compositionally biased region" description="Basic and acidic residues" evidence="1">
    <location>
        <begin position="108"/>
        <end position="122"/>
    </location>
</feature>
<name>A0ABM2Y1T6_MESAU</name>
<evidence type="ECO:0000256" key="1">
    <source>
        <dbReference type="SAM" id="MobiDB-lite"/>
    </source>
</evidence>
<protein>
    <submittedName>
        <fullName evidence="3">Transmembrane protein 80 isoform X1</fullName>
    </submittedName>
</protein>
<keyword evidence="3" id="KW-0812">Transmembrane</keyword>
<keyword evidence="2" id="KW-1185">Reference proteome</keyword>
<evidence type="ECO:0000313" key="2">
    <source>
        <dbReference type="Proteomes" id="UP000886700"/>
    </source>
</evidence>
<accession>A0ABM2Y1T6</accession>
<feature type="region of interest" description="Disordered" evidence="1">
    <location>
        <begin position="101"/>
        <end position="122"/>
    </location>
</feature>
<reference evidence="3" key="1">
    <citation type="submission" date="2025-08" db="UniProtKB">
        <authorList>
            <consortium name="RefSeq"/>
        </authorList>
    </citation>
    <scope>IDENTIFICATION</scope>
    <source>
        <tissue evidence="3">Liver</tissue>
    </source>
</reference>
<evidence type="ECO:0000313" key="3">
    <source>
        <dbReference type="RefSeq" id="XP_040607431.1"/>
    </source>
</evidence>
<sequence length="175" mass="19173">MVPKLHESLRAFLPCCLGDWSDCGHQPIGLVGPGQFLAGFQRSLGSPTYPSATGFFQPPLAAAEAEPTRGVAELRRMSPSRVLRSLSARLLLSESSRVLPDGRIGPRPRSDARSSARREERRWREGGAKRLLGLWRTQRQNGGRSARERLLQGGILLLLAKAFTKHSPLGQALPC</sequence>
<dbReference type="RefSeq" id="XP_040607431.1">
    <property type="nucleotide sequence ID" value="XM_040751497.1"/>
</dbReference>
<proteinExistence type="predicted"/>
<dbReference type="Proteomes" id="UP000886700">
    <property type="component" value="Unplaced"/>
</dbReference>
<gene>
    <name evidence="3" type="primary">Tmem80</name>
</gene>